<dbReference type="Gene3D" id="2.60.40.3210">
    <property type="entry name" value="Zona pellucida, ZP-N domain"/>
    <property type="match status" value="1"/>
</dbReference>
<evidence type="ECO:0000256" key="3">
    <source>
        <dbReference type="ARBA" id="ARBA00023180"/>
    </source>
</evidence>
<reference evidence="7" key="1">
    <citation type="submission" date="2021-06" db="EMBL/GenBank/DDBJ databases">
        <authorList>
            <consortium name="Wellcome Sanger Institute Data Sharing"/>
        </authorList>
    </citation>
    <scope>NUCLEOTIDE SEQUENCE [LARGE SCALE GENOMIC DNA]</scope>
</reference>
<dbReference type="AlphaFoldDB" id="A0A8C4SEM3"/>
<evidence type="ECO:0000256" key="1">
    <source>
        <dbReference type="ARBA" id="ARBA00022729"/>
    </source>
</evidence>
<evidence type="ECO:0000259" key="5">
    <source>
        <dbReference type="PROSITE" id="PS01180"/>
    </source>
</evidence>
<organism evidence="7 8">
    <name type="scientific">Erpetoichthys calabaricus</name>
    <name type="common">Rope fish</name>
    <name type="synonym">Calamoichthys calabaricus</name>
    <dbReference type="NCBI Taxonomy" id="27687"/>
    <lineage>
        <taxon>Eukaryota</taxon>
        <taxon>Metazoa</taxon>
        <taxon>Chordata</taxon>
        <taxon>Craniata</taxon>
        <taxon>Vertebrata</taxon>
        <taxon>Euteleostomi</taxon>
        <taxon>Actinopterygii</taxon>
        <taxon>Polypteriformes</taxon>
        <taxon>Polypteridae</taxon>
        <taxon>Erpetoichthys</taxon>
    </lineage>
</organism>
<dbReference type="InterPro" id="IPR000859">
    <property type="entry name" value="CUB_dom"/>
</dbReference>
<accession>A0A8C4SEM3</accession>
<keyword evidence="3" id="KW-0325">Glycoprotein</keyword>
<evidence type="ECO:0000313" key="7">
    <source>
        <dbReference type="Ensembl" id="ENSECRP00000013485.1"/>
    </source>
</evidence>
<dbReference type="PANTHER" id="PTHR14002:SF38">
    <property type="entry name" value="CUB AND ZONA PELLUCIDA-LIKE DOMAIN-CONTAINING PROTEIN 1"/>
    <property type="match status" value="1"/>
</dbReference>
<proteinExistence type="predicted"/>
<dbReference type="SMART" id="SM00241">
    <property type="entry name" value="ZP"/>
    <property type="match status" value="1"/>
</dbReference>
<reference evidence="7" key="3">
    <citation type="submission" date="2025-09" db="UniProtKB">
        <authorList>
            <consortium name="Ensembl"/>
        </authorList>
    </citation>
    <scope>IDENTIFICATION</scope>
</reference>
<dbReference type="PROSITE" id="PS51034">
    <property type="entry name" value="ZP_2"/>
    <property type="match status" value="1"/>
</dbReference>
<evidence type="ECO:0000256" key="2">
    <source>
        <dbReference type="ARBA" id="ARBA00023157"/>
    </source>
</evidence>
<dbReference type="Pfam" id="PF00431">
    <property type="entry name" value="CUB"/>
    <property type="match status" value="1"/>
</dbReference>
<dbReference type="GeneTree" id="ENSGT00940000163882"/>
<protein>
    <recommendedName>
        <fullName evidence="9">CUB and zona pellucida-like domain-containing protein 1</fullName>
    </recommendedName>
</protein>
<dbReference type="Gene3D" id="2.60.40.4100">
    <property type="entry name" value="Zona pellucida, ZP-C domain"/>
    <property type="match status" value="1"/>
</dbReference>
<feature type="domain" description="ZP" evidence="6">
    <location>
        <begin position="126"/>
        <end position="370"/>
    </location>
</feature>
<dbReference type="InterPro" id="IPR042235">
    <property type="entry name" value="ZP-C_dom"/>
</dbReference>
<evidence type="ECO:0000313" key="8">
    <source>
        <dbReference type="Proteomes" id="UP000694620"/>
    </source>
</evidence>
<keyword evidence="8" id="KW-1185">Reference proteome</keyword>
<evidence type="ECO:0008006" key="9">
    <source>
        <dbReference type="Google" id="ProtNLM"/>
    </source>
</evidence>
<dbReference type="Pfam" id="PF00100">
    <property type="entry name" value="Zona_pellucida"/>
    <property type="match status" value="1"/>
</dbReference>
<dbReference type="PRINTS" id="PR00023">
    <property type="entry name" value="ZPELLUCIDA"/>
</dbReference>
<dbReference type="Proteomes" id="UP000694620">
    <property type="component" value="Chromosome 2"/>
</dbReference>
<dbReference type="Pfam" id="PF23344">
    <property type="entry name" value="ZP-N"/>
    <property type="match status" value="1"/>
</dbReference>
<dbReference type="Ensembl" id="ENSECRT00000013719.1">
    <property type="protein sequence ID" value="ENSECRP00000013485.1"/>
    <property type="gene ID" value="ENSECRG00000008962.1"/>
</dbReference>
<dbReference type="InterPro" id="IPR048290">
    <property type="entry name" value="ZP_chr"/>
</dbReference>
<name>A0A8C4SEM3_ERPCA</name>
<dbReference type="InterPro" id="IPR055355">
    <property type="entry name" value="ZP-C"/>
</dbReference>
<reference evidence="7" key="2">
    <citation type="submission" date="2025-08" db="UniProtKB">
        <authorList>
            <consortium name="Ensembl"/>
        </authorList>
    </citation>
    <scope>IDENTIFICATION</scope>
</reference>
<dbReference type="PANTHER" id="PTHR14002">
    <property type="entry name" value="ENDOGLIN/TGF-BETA RECEPTOR TYPE III"/>
    <property type="match status" value="1"/>
</dbReference>
<dbReference type="SUPFAM" id="SSF49854">
    <property type="entry name" value="Spermadhesin, CUB domain"/>
    <property type="match status" value="1"/>
</dbReference>
<feature type="domain" description="CUB" evidence="5">
    <location>
        <begin position="6"/>
        <end position="117"/>
    </location>
</feature>
<dbReference type="InterPro" id="IPR001507">
    <property type="entry name" value="ZP_dom"/>
</dbReference>
<dbReference type="InterPro" id="IPR035914">
    <property type="entry name" value="Sperma_CUB_dom_sf"/>
</dbReference>
<dbReference type="FunFam" id="2.60.120.290:FF:000013">
    <property type="entry name" value="Membrane frizzled-related protein"/>
    <property type="match status" value="1"/>
</dbReference>
<sequence>MGIVGCGSYLGGTSGTFTSPGYPYGYPNYAYCTWYIEVERGSKIELNFTSLRLETSSNCQYDSVSMYDGPSSSSPLIATICNNLSTTFESSSNTMTVIFRSDGSVTYPGFYAEYRAISDHPNLKISCSSYDMSVTLLRSYIESLGYNASQLHLNDDYCRAQNYGSEIIFRFPLNRCGTSREVINGDIIYSNNIRSSQISGLITRQTYLKFHVRCRMQKNASAEIMYKARGGITANETGTGTYKITMMFYYSAGFYSPVIESPYIVDLNQELFVQLSLNYSDSFLIIFVDTCTASPSPYQFSYPSYTLIRNGCVRDPTYVSLSNSPYDFARFKFRAFKFIDYSSSVYLKCKVVVCQRNDYSSRCFQGCQPRRRRALSSPNEQYSVVLGAIQLRDNKQAGKTTSIHYQIWKMTLAVAPVPVVRSTEAKGGEALENSASPQLGVA</sequence>
<dbReference type="PROSITE" id="PS01180">
    <property type="entry name" value="CUB"/>
    <property type="match status" value="1"/>
</dbReference>
<dbReference type="CDD" id="cd00041">
    <property type="entry name" value="CUB"/>
    <property type="match status" value="1"/>
</dbReference>
<dbReference type="FunFam" id="2.60.40.4100:FF:000005">
    <property type="entry name" value="Deleted in malignant brain tumors 1"/>
    <property type="match status" value="1"/>
</dbReference>
<keyword evidence="2" id="KW-1015">Disulfide bond</keyword>
<dbReference type="SMART" id="SM00042">
    <property type="entry name" value="CUB"/>
    <property type="match status" value="1"/>
</dbReference>
<dbReference type="Gene3D" id="2.60.120.290">
    <property type="entry name" value="Spermadhesin, CUB domain"/>
    <property type="match status" value="1"/>
</dbReference>
<comment type="caution">
    <text evidence="4">Lacks conserved residue(s) required for the propagation of feature annotation.</text>
</comment>
<evidence type="ECO:0000259" key="6">
    <source>
        <dbReference type="PROSITE" id="PS51034"/>
    </source>
</evidence>
<keyword evidence="1" id="KW-0732">Signal</keyword>
<evidence type="ECO:0000256" key="4">
    <source>
        <dbReference type="PROSITE-ProRule" id="PRU00059"/>
    </source>
</evidence>
<dbReference type="InterPro" id="IPR055356">
    <property type="entry name" value="ZP-N"/>
</dbReference>